<dbReference type="Gene3D" id="3.50.50.60">
    <property type="entry name" value="FAD/NAD(P)-binding domain"/>
    <property type="match status" value="1"/>
</dbReference>
<feature type="domain" description="FAD-dependent urate hydroxylase HpyO/Asp monooxygenase CreE-like FAD/NAD(P)-binding" evidence="1">
    <location>
        <begin position="14"/>
        <end position="168"/>
    </location>
</feature>
<dbReference type="Proteomes" id="UP001242480">
    <property type="component" value="Unassembled WGS sequence"/>
</dbReference>
<gene>
    <name evidence="2" type="ORF">QO011_007500</name>
</gene>
<accession>A0ABU0JJK4</accession>
<keyword evidence="3" id="KW-1185">Reference proteome</keyword>
<dbReference type="Pfam" id="PF13454">
    <property type="entry name" value="NAD_binding_9"/>
    <property type="match status" value="1"/>
</dbReference>
<name>A0ABU0JJK4_9HYPH</name>
<reference evidence="2 3" key="1">
    <citation type="submission" date="2023-07" db="EMBL/GenBank/DDBJ databases">
        <title>Genomic Encyclopedia of Type Strains, Phase IV (KMG-IV): sequencing the most valuable type-strain genomes for metagenomic binning, comparative biology and taxonomic classification.</title>
        <authorList>
            <person name="Goeker M."/>
        </authorList>
    </citation>
    <scope>NUCLEOTIDE SEQUENCE [LARGE SCALE GENOMIC DNA]</scope>
    <source>
        <strain evidence="2 3">DSM 19619</strain>
    </source>
</reference>
<organism evidence="2 3">
    <name type="scientific">Labrys wisconsinensis</name>
    <dbReference type="NCBI Taxonomy" id="425677"/>
    <lineage>
        <taxon>Bacteria</taxon>
        <taxon>Pseudomonadati</taxon>
        <taxon>Pseudomonadota</taxon>
        <taxon>Alphaproteobacteria</taxon>
        <taxon>Hyphomicrobiales</taxon>
        <taxon>Xanthobacteraceae</taxon>
        <taxon>Labrys</taxon>
    </lineage>
</organism>
<protein>
    <submittedName>
        <fullName evidence="2">NAD(P)/FAD-binding protein YdhS</fullName>
    </submittedName>
</protein>
<dbReference type="PANTHER" id="PTHR40254:SF1">
    <property type="entry name" value="BLR0577 PROTEIN"/>
    <property type="match status" value="1"/>
</dbReference>
<evidence type="ECO:0000313" key="2">
    <source>
        <dbReference type="EMBL" id="MDQ0474459.1"/>
    </source>
</evidence>
<evidence type="ECO:0000259" key="1">
    <source>
        <dbReference type="Pfam" id="PF13454"/>
    </source>
</evidence>
<sequence>MIAGPVAQQPLRIAVVGCGFTGAAFIVHALRSLPGPLALEVVEPAAELGLGVAYAATDPLHRINVPSDRMSLHPEDPGHATRWLFQAGILPGDGASTDAAGHHYVPRRAYGAYVGDVLAEALRQAGPRVRLRHHRAVALGARALPDWSLRLSDGTTVAADRLVLSFGHGAPAAPFPIAPEAAADPRLIANPWQPDAVAALDGDTAVLIVGTGLTMADMVETLLARGHRGPITAVSRRGLIAQPQGLYRDDFDLLEGGPPPSTALALLRLARRRAAAASRAGLGWAPAADALRFELPRLWPALPAAERRRVVQRLLPFWESHRFRMAPQPHRTLSRAVETGRVRVERAGVRSVEVADGRLVATLRRPGGALESAAFGGIVLCIGPDRDPTRHPLVRDLVAAGLARLDALGIGLDVDQGSRLLDRDGRAQAGALALGPMTRGTFGEMTGAPDIVRRVAALAPTLAP</sequence>
<dbReference type="InterPro" id="IPR038732">
    <property type="entry name" value="HpyO/CreE_NAD-binding"/>
</dbReference>
<proteinExistence type="predicted"/>
<evidence type="ECO:0000313" key="3">
    <source>
        <dbReference type="Proteomes" id="UP001242480"/>
    </source>
</evidence>
<dbReference type="PANTHER" id="PTHR40254">
    <property type="entry name" value="BLR0577 PROTEIN"/>
    <property type="match status" value="1"/>
</dbReference>
<comment type="caution">
    <text evidence="2">The sequence shown here is derived from an EMBL/GenBank/DDBJ whole genome shotgun (WGS) entry which is preliminary data.</text>
</comment>
<dbReference type="InterPro" id="IPR036188">
    <property type="entry name" value="FAD/NAD-bd_sf"/>
</dbReference>
<dbReference type="EMBL" id="JAUSVX010000023">
    <property type="protein sequence ID" value="MDQ0474459.1"/>
    <property type="molecule type" value="Genomic_DNA"/>
</dbReference>
<dbReference type="InterPro" id="IPR052189">
    <property type="entry name" value="L-asp_N-monooxygenase_NS-form"/>
</dbReference>
<dbReference type="RefSeq" id="WP_307284117.1">
    <property type="nucleotide sequence ID" value="NZ_JAUSVX010000023.1"/>
</dbReference>
<dbReference type="SUPFAM" id="SSF51905">
    <property type="entry name" value="FAD/NAD(P)-binding domain"/>
    <property type="match status" value="1"/>
</dbReference>